<protein>
    <submittedName>
        <fullName evidence="13">3-hydroxyacyl-CoA dehydrogenase</fullName>
    </submittedName>
</protein>
<dbReference type="InterPro" id="IPR036291">
    <property type="entry name" value="NAD(P)-bd_dom_sf"/>
</dbReference>
<evidence type="ECO:0000256" key="1">
    <source>
        <dbReference type="ARBA" id="ARBA00005005"/>
    </source>
</evidence>
<dbReference type="SUPFAM" id="SSF48179">
    <property type="entry name" value="6-phosphogluconate dehydrogenase C-terminal domain-like"/>
    <property type="match status" value="2"/>
</dbReference>
<keyword evidence="3" id="KW-0276">Fatty acid metabolism</keyword>
<keyword evidence="6" id="KW-0520">NAD</keyword>
<proteinExistence type="inferred from homology"/>
<comment type="pathway">
    <text evidence="1">Lipid metabolism; fatty acid beta-oxidation.</text>
</comment>
<evidence type="ECO:0000256" key="9">
    <source>
        <dbReference type="ARBA" id="ARBA00023268"/>
    </source>
</evidence>
<evidence type="ECO:0000256" key="6">
    <source>
        <dbReference type="ARBA" id="ARBA00023027"/>
    </source>
</evidence>
<dbReference type="Pfam" id="PF00725">
    <property type="entry name" value="3HCDH"/>
    <property type="match status" value="1"/>
</dbReference>
<evidence type="ECO:0000256" key="7">
    <source>
        <dbReference type="ARBA" id="ARBA00023098"/>
    </source>
</evidence>
<dbReference type="Pfam" id="PF00378">
    <property type="entry name" value="ECH_1"/>
    <property type="match status" value="1"/>
</dbReference>
<evidence type="ECO:0000256" key="8">
    <source>
        <dbReference type="ARBA" id="ARBA00023239"/>
    </source>
</evidence>
<evidence type="ECO:0000259" key="12">
    <source>
        <dbReference type="Pfam" id="PF02737"/>
    </source>
</evidence>
<keyword evidence="4" id="KW-0442">Lipid degradation</keyword>
<evidence type="ECO:0000256" key="5">
    <source>
        <dbReference type="ARBA" id="ARBA00023002"/>
    </source>
</evidence>
<gene>
    <name evidence="13" type="ORF">HCN52_01460</name>
</gene>
<comment type="caution">
    <text evidence="13">The sequence shown here is derived from an EMBL/GenBank/DDBJ whole genome shotgun (WGS) entry which is preliminary data.</text>
</comment>
<evidence type="ECO:0000313" key="14">
    <source>
        <dbReference type="Proteomes" id="UP000727056"/>
    </source>
</evidence>
<evidence type="ECO:0000256" key="4">
    <source>
        <dbReference type="ARBA" id="ARBA00022963"/>
    </source>
</evidence>
<dbReference type="InterPro" id="IPR001753">
    <property type="entry name" value="Enoyl-CoA_hydra/iso"/>
</dbReference>
<dbReference type="InterPro" id="IPR008927">
    <property type="entry name" value="6-PGluconate_DH-like_C_sf"/>
</dbReference>
<reference evidence="13 14" key="1">
    <citation type="submission" date="2020-03" db="EMBL/GenBank/DDBJ databases">
        <title>Draft genome of Streptomyces sp. ventii, isolated from the Axial Seamount in the Pacific Ocean, and resequencing of the two type strains Streptomyces lonarensis strain NCL 716 and Streptomyces bohaiensis strain 11A07.</title>
        <authorList>
            <person name="Loughran R.M."/>
            <person name="Pfannmuller K.M."/>
            <person name="Wasson B.J."/>
            <person name="Deadmond M.C."/>
            <person name="Paddock B.E."/>
            <person name="Koyack M.J."/>
            <person name="Gallegos D.A."/>
            <person name="Mitchell E.A."/>
            <person name="Ushijima B."/>
            <person name="Saw J.H."/>
            <person name="Mcphail K.L."/>
            <person name="Videau P."/>
        </authorList>
    </citation>
    <scope>NUCLEOTIDE SEQUENCE [LARGE SCALE GENOMIC DNA]</scope>
    <source>
        <strain evidence="13 14">11A07</strain>
    </source>
</reference>
<dbReference type="SUPFAM" id="SSF51735">
    <property type="entry name" value="NAD(P)-binding Rossmann-fold domains"/>
    <property type="match status" value="1"/>
</dbReference>
<dbReference type="Gene3D" id="3.40.50.720">
    <property type="entry name" value="NAD(P)-binding Rossmann-like Domain"/>
    <property type="match status" value="1"/>
</dbReference>
<accession>A0ABX1C8I1</accession>
<organism evidence="13 14">
    <name type="scientific">Streptomyces bohaiensis</name>
    <dbReference type="NCBI Taxonomy" id="1431344"/>
    <lineage>
        <taxon>Bacteria</taxon>
        <taxon>Bacillati</taxon>
        <taxon>Actinomycetota</taxon>
        <taxon>Actinomycetes</taxon>
        <taxon>Kitasatosporales</taxon>
        <taxon>Streptomycetaceae</taxon>
        <taxon>Streptomyces</taxon>
    </lineage>
</organism>
<dbReference type="CDD" id="cd06558">
    <property type="entry name" value="crotonase-like"/>
    <property type="match status" value="1"/>
</dbReference>
<dbReference type="InterPro" id="IPR006108">
    <property type="entry name" value="3HC_DH_C"/>
</dbReference>
<keyword evidence="7" id="KW-0443">Lipid metabolism</keyword>
<evidence type="ECO:0000256" key="3">
    <source>
        <dbReference type="ARBA" id="ARBA00022832"/>
    </source>
</evidence>
<comment type="similarity">
    <text evidence="2">In the central section; belongs to the 3-hydroxyacyl-CoA dehydrogenase family.</text>
</comment>
<evidence type="ECO:0000259" key="11">
    <source>
        <dbReference type="Pfam" id="PF00725"/>
    </source>
</evidence>
<keyword evidence="8" id="KW-0456">Lyase</keyword>
<dbReference type="Proteomes" id="UP000727056">
    <property type="component" value="Unassembled WGS sequence"/>
</dbReference>
<evidence type="ECO:0000256" key="10">
    <source>
        <dbReference type="ARBA" id="ARBA00049556"/>
    </source>
</evidence>
<comment type="catalytic activity">
    <reaction evidence="10">
        <text>a (3S)-3-hydroxyacyl-CoA + NAD(+) = a 3-oxoacyl-CoA + NADH + H(+)</text>
        <dbReference type="Rhea" id="RHEA:22432"/>
        <dbReference type="ChEBI" id="CHEBI:15378"/>
        <dbReference type="ChEBI" id="CHEBI:57318"/>
        <dbReference type="ChEBI" id="CHEBI:57540"/>
        <dbReference type="ChEBI" id="CHEBI:57945"/>
        <dbReference type="ChEBI" id="CHEBI:90726"/>
        <dbReference type="EC" id="1.1.1.35"/>
    </reaction>
</comment>
<dbReference type="InterPro" id="IPR006176">
    <property type="entry name" value="3-OHacyl-CoA_DH_NAD-bd"/>
</dbReference>
<keyword evidence="14" id="KW-1185">Reference proteome</keyword>
<dbReference type="Gene3D" id="3.90.226.10">
    <property type="entry name" value="2-enoyl-CoA Hydratase, Chain A, domain 1"/>
    <property type="match status" value="1"/>
</dbReference>
<name>A0ABX1C8I1_9ACTN</name>
<dbReference type="PANTHER" id="PTHR43612">
    <property type="entry name" value="TRIFUNCTIONAL ENZYME SUBUNIT ALPHA"/>
    <property type="match status" value="1"/>
</dbReference>
<keyword evidence="5" id="KW-0560">Oxidoreductase</keyword>
<dbReference type="InterPro" id="IPR029045">
    <property type="entry name" value="ClpP/crotonase-like_dom_sf"/>
</dbReference>
<evidence type="ECO:0000256" key="2">
    <source>
        <dbReference type="ARBA" id="ARBA00007005"/>
    </source>
</evidence>
<feature type="domain" description="3-hydroxyacyl-CoA dehydrogenase C-terminal" evidence="11">
    <location>
        <begin position="523"/>
        <end position="603"/>
    </location>
</feature>
<dbReference type="Pfam" id="PF02737">
    <property type="entry name" value="3HCDH_N"/>
    <property type="match status" value="1"/>
</dbReference>
<dbReference type="SUPFAM" id="SSF52096">
    <property type="entry name" value="ClpP/crotonase"/>
    <property type="match status" value="1"/>
</dbReference>
<dbReference type="Gene3D" id="1.10.1040.50">
    <property type="match status" value="1"/>
</dbReference>
<evidence type="ECO:0000313" key="13">
    <source>
        <dbReference type="EMBL" id="NJQ13647.1"/>
    </source>
</evidence>
<sequence length="742" mass="79000">MSTAERLKAAAELFPDEIVTTAHVRHLELPAGAGRFALVTLDNGLDHTKPTTFGPRSLGELDAALDQVTAEAERGEIVGVGLTGKPFVFAVGADLKGVELLRHRDDALAIGRGGHDVFRRFADLPVPSFAYYNGAALGGGVEVGLHCTYRTIAAQSPAFALPEVFLGLVPGWGGCTLLPNLIGAERALKVIIENSLSQNRMLKAPKVHELGITDAIFDSADFLEQSLHWTSAVLRGELAVERPAVDRGEAWDRAVAAARTFADSKVHGAAPAAYRALDIVAAVKDGDLDAGFAAEDEALADLIMGGELRSGIYAFNLVQKRAKRPVGAPDKGLARPVTKVGVVGAGLMASQLALLFARRLEVPVVLTDIDQERVDKGVGYVHEQIDMLLLKGRVGQDQANRLKALVTGSLDKATAFADADFVIEAVFEEMGLKQQVFAELEAVVPEHAILATNTSSLSVTEMASRLSRPERVVGFHFFNPVAVLPLLEIVRAEQTDDASLATAFAVSKKLKKTSVLVKDAPAFVVNRILTRFMGSVLASIDEGADIRTADRALAPLGLPMSPIELLELVGPAVAHHVAGTLHAAYPDRFAVSPNLGRVVAAGKRAFYLHDSGRPELDPEVLALFETGDTALTEEQVRDRALTAIAEEIGLMLEEGVVAAPQDIDLCLITGAGWPFHLGGITPYLDRSGVSERVLGRRLLEAGVADVPAVRAARSCCGGRHAHVGSAGNSGRLIIQHQVIFRR</sequence>
<dbReference type="PANTHER" id="PTHR43612:SF3">
    <property type="entry name" value="TRIFUNCTIONAL ENZYME SUBUNIT ALPHA, MITOCHONDRIAL"/>
    <property type="match status" value="1"/>
</dbReference>
<dbReference type="EMBL" id="JAAVJC010000004">
    <property type="protein sequence ID" value="NJQ13647.1"/>
    <property type="molecule type" value="Genomic_DNA"/>
</dbReference>
<dbReference type="InterPro" id="IPR050136">
    <property type="entry name" value="FA_oxidation_alpha_subunit"/>
</dbReference>
<feature type="domain" description="3-hydroxyacyl-CoA dehydrogenase NAD binding" evidence="12">
    <location>
        <begin position="339"/>
        <end position="519"/>
    </location>
</feature>
<keyword evidence="9" id="KW-0511">Multifunctional enzyme</keyword>